<evidence type="ECO:0000313" key="2">
    <source>
        <dbReference type="Proteomes" id="UP000814128"/>
    </source>
</evidence>
<keyword evidence="2" id="KW-1185">Reference proteome</keyword>
<gene>
    <name evidence="1" type="ORF">K488DRAFT_71078</name>
</gene>
<comment type="caution">
    <text evidence="1">The sequence shown here is derived from an EMBL/GenBank/DDBJ whole genome shotgun (WGS) entry which is preliminary data.</text>
</comment>
<dbReference type="Proteomes" id="UP000814128">
    <property type="component" value="Unassembled WGS sequence"/>
</dbReference>
<accession>A0ACB8QJQ8</accession>
<protein>
    <submittedName>
        <fullName evidence="1">Uncharacterized protein</fullName>
    </submittedName>
</protein>
<dbReference type="EMBL" id="MU273564">
    <property type="protein sequence ID" value="KAI0031892.1"/>
    <property type="molecule type" value="Genomic_DNA"/>
</dbReference>
<evidence type="ECO:0000313" key="1">
    <source>
        <dbReference type="EMBL" id="KAI0031892.1"/>
    </source>
</evidence>
<sequence length="221" mass="25376">MAWDSTVGALLIGGLAGGVLFGLTCMQSYLYFNRRHQPEDGPIMRVFIAVLWLLDTVDFAFNNHTIYHYLVTNFTNPLVFSNEMVPWSMSAHVLITVVADFLIRTLYARIIFRPYLNWTQFAPSLLDLAFGIFITVKSFFFASFVAGVSADTYVALVLCYYLYRSRTGFQTRTDSIINILTMYIINTAAQRRRNNRSIAMPNNFIFIAFYLQFSKRSSSYS</sequence>
<reference evidence="1" key="2">
    <citation type="journal article" date="2022" name="New Phytol.">
        <title>Evolutionary transition to the ectomycorrhizal habit in the genomes of a hyperdiverse lineage of mushroom-forming fungi.</title>
        <authorList>
            <person name="Looney B."/>
            <person name="Miyauchi S."/>
            <person name="Morin E."/>
            <person name="Drula E."/>
            <person name="Courty P.E."/>
            <person name="Kohler A."/>
            <person name="Kuo A."/>
            <person name="LaButti K."/>
            <person name="Pangilinan J."/>
            <person name="Lipzen A."/>
            <person name="Riley R."/>
            <person name="Andreopoulos W."/>
            <person name="He G."/>
            <person name="Johnson J."/>
            <person name="Nolan M."/>
            <person name="Tritt A."/>
            <person name="Barry K.W."/>
            <person name="Grigoriev I.V."/>
            <person name="Nagy L.G."/>
            <person name="Hibbett D."/>
            <person name="Henrissat B."/>
            <person name="Matheny P.B."/>
            <person name="Labbe J."/>
            <person name="Martin F.M."/>
        </authorList>
    </citation>
    <scope>NUCLEOTIDE SEQUENCE</scope>
    <source>
        <strain evidence="1">EC-137</strain>
    </source>
</reference>
<proteinExistence type="predicted"/>
<reference evidence="1" key="1">
    <citation type="submission" date="2021-02" db="EMBL/GenBank/DDBJ databases">
        <authorList>
            <consortium name="DOE Joint Genome Institute"/>
            <person name="Ahrendt S."/>
            <person name="Looney B.P."/>
            <person name="Miyauchi S."/>
            <person name="Morin E."/>
            <person name="Drula E."/>
            <person name="Courty P.E."/>
            <person name="Chicoki N."/>
            <person name="Fauchery L."/>
            <person name="Kohler A."/>
            <person name="Kuo A."/>
            <person name="Labutti K."/>
            <person name="Pangilinan J."/>
            <person name="Lipzen A."/>
            <person name="Riley R."/>
            <person name="Andreopoulos W."/>
            <person name="He G."/>
            <person name="Johnson J."/>
            <person name="Barry K.W."/>
            <person name="Grigoriev I.V."/>
            <person name="Nagy L."/>
            <person name="Hibbett D."/>
            <person name="Henrissat B."/>
            <person name="Matheny P.B."/>
            <person name="Labbe J."/>
            <person name="Martin F."/>
        </authorList>
    </citation>
    <scope>NUCLEOTIDE SEQUENCE</scope>
    <source>
        <strain evidence="1">EC-137</strain>
    </source>
</reference>
<name>A0ACB8QJQ8_9AGAM</name>
<organism evidence="1 2">
    <name type="scientific">Vararia minispora EC-137</name>
    <dbReference type="NCBI Taxonomy" id="1314806"/>
    <lineage>
        <taxon>Eukaryota</taxon>
        <taxon>Fungi</taxon>
        <taxon>Dikarya</taxon>
        <taxon>Basidiomycota</taxon>
        <taxon>Agaricomycotina</taxon>
        <taxon>Agaricomycetes</taxon>
        <taxon>Russulales</taxon>
        <taxon>Lachnocladiaceae</taxon>
        <taxon>Vararia</taxon>
    </lineage>
</organism>